<dbReference type="GO" id="GO:0004622">
    <property type="term" value="F:phosphatidylcholine lysophospholipase activity"/>
    <property type="evidence" value="ECO:0007669"/>
    <property type="project" value="TreeGrafter"/>
</dbReference>
<dbReference type="SUPFAM" id="SSF52266">
    <property type="entry name" value="SGNH hydrolase"/>
    <property type="match status" value="1"/>
</dbReference>
<dbReference type="AlphaFoldDB" id="A0A941HYY2"/>
<dbReference type="InterPro" id="IPR051532">
    <property type="entry name" value="Ester_Hydrolysis_Enzymes"/>
</dbReference>
<dbReference type="RefSeq" id="WP_211601486.1">
    <property type="nucleotide sequence ID" value="NZ_JAGSNF010000003.1"/>
</dbReference>
<proteinExistence type="predicted"/>
<keyword evidence="3" id="KW-1185">Reference proteome</keyword>
<dbReference type="PANTHER" id="PTHR30383:SF5">
    <property type="entry name" value="SGNH HYDROLASE-TYPE ESTERASE DOMAIN-CONTAINING PROTEIN"/>
    <property type="match status" value="1"/>
</dbReference>
<gene>
    <name evidence="2" type="ORF">KC207_03410</name>
</gene>
<feature type="domain" description="SGNH hydrolase-type esterase" evidence="1">
    <location>
        <begin position="63"/>
        <end position="224"/>
    </location>
</feature>
<evidence type="ECO:0000313" key="2">
    <source>
        <dbReference type="EMBL" id="MBR7742340.1"/>
    </source>
</evidence>
<evidence type="ECO:0000313" key="3">
    <source>
        <dbReference type="Proteomes" id="UP000677016"/>
    </source>
</evidence>
<evidence type="ECO:0000259" key="1">
    <source>
        <dbReference type="Pfam" id="PF13472"/>
    </source>
</evidence>
<sequence>MTGDALPLGYTNRTGRPRGLVTRALGVVLPGVRSVNGHAERYADAWSAHNRDALAAPGRRWVVLGDSMSQSVGASSWDAGWVDVAAATLRDEGHPLTVVNLSATGARTRDVLDQQLPVLRDLPPADSPDDDLVTVMVGSNDLFAGGAVRRRLPDAFGELVTALPRGSVIASLPQPRTAAQQANRHLEDASARGDLMMVDMRAEGPTSWRGRLATDFFHPNDAGYVEIARAFLPTLRRALAQR</sequence>
<comment type="caution">
    <text evidence="2">The sequence shown here is derived from an EMBL/GenBank/DDBJ whole genome shotgun (WGS) entry which is preliminary data.</text>
</comment>
<keyword evidence="2" id="KW-0378">Hydrolase</keyword>
<dbReference type="EMBL" id="JAGSNF010000003">
    <property type="protein sequence ID" value="MBR7742340.1"/>
    <property type="molecule type" value="Genomic_DNA"/>
</dbReference>
<dbReference type="Gene3D" id="3.40.50.1110">
    <property type="entry name" value="SGNH hydrolase"/>
    <property type="match status" value="1"/>
</dbReference>
<reference evidence="2" key="1">
    <citation type="submission" date="2021-04" db="EMBL/GenBank/DDBJ databases">
        <title>Phycicoccus avicenniae sp. nov., a novel endophytic actinomycetes isolated from branch of Avicennia mariana.</title>
        <authorList>
            <person name="Tuo L."/>
        </authorList>
    </citation>
    <scope>NUCLEOTIDE SEQUENCE</scope>
    <source>
        <strain evidence="2">BSK3Z-2</strain>
    </source>
</reference>
<name>A0A941HYY2_9MICO</name>
<dbReference type="InterPro" id="IPR013830">
    <property type="entry name" value="SGNH_hydro"/>
</dbReference>
<dbReference type="CDD" id="cd00229">
    <property type="entry name" value="SGNH_hydrolase"/>
    <property type="match status" value="1"/>
</dbReference>
<dbReference type="PANTHER" id="PTHR30383">
    <property type="entry name" value="THIOESTERASE 1/PROTEASE 1/LYSOPHOSPHOLIPASE L1"/>
    <property type="match status" value="1"/>
</dbReference>
<dbReference type="InterPro" id="IPR036514">
    <property type="entry name" value="SGNH_hydro_sf"/>
</dbReference>
<protein>
    <submittedName>
        <fullName evidence="2">SGNH/GDSL hydrolase family protein</fullName>
    </submittedName>
</protein>
<dbReference type="Pfam" id="PF13472">
    <property type="entry name" value="Lipase_GDSL_2"/>
    <property type="match status" value="1"/>
</dbReference>
<organism evidence="2 3">
    <name type="scientific">Phycicoccus avicenniae</name>
    <dbReference type="NCBI Taxonomy" id="2828860"/>
    <lineage>
        <taxon>Bacteria</taxon>
        <taxon>Bacillati</taxon>
        <taxon>Actinomycetota</taxon>
        <taxon>Actinomycetes</taxon>
        <taxon>Micrococcales</taxon>
        <taxon>Intrasporangiaceae</taxon>
        <taxon>Phycicoccus</taxon>
    </lineage>
</organism>
<dbReference type="Proteomes" id="UP000677016">
    <property type="component" value="Unassembled WGS sequence"/>
</dbReference>
<accession>A0A941HYY2</accession>